<dbReference type="InterPro" id="IPR006047">
    <property type="entry name" value="GH13_cat_dom"/>
</dbReference>
<gene>
    <name evidence="7" type="ORF">Vbra_14652</name>
</gene>
<dbReference type="GO" id="GO:0046872">
    <property type="term" value="F:metal ion binding"/>
    <property type="evidence" value="ECO:0007669"/>
    <property type="project" value="UniProtKB-KW"/>
</dbReference>
<feature type="signal peptide" evidence="5">
    <location>
        <begin position="1"/>
        <end position="24"/>
    </location>
</feature>
<dbReference type="Gene3D" id="3.20.20.80">
    <property type="entry name" value="Glycosidases"/>
    <property type="match status" value="1"/>
</dbReference>
<dbReference type="STRING" id="1169540.A0A0G4F8S7"/>
<dbReference type="OrthoDB" id="1740265at2759"/>
<reference evidence="7 8" key="1">
    <citation type="submission" date="2014-11" db="EMBL/GenBank/DDBJ databases">
        <authorList>
            <person name="Zhu J."/>
            <person name="Qi W."/>
            <person name="Song R."/>
        </authorList>
    </citation>
    <scope>NUCLEOTIDE SEQUENCE [LARGE SCALE GENOMIC DNA]</scope>
</reference>
<evidence type="ECO:0000313" key="7">
    <source>
        <dbReference type="EMBL" id="CEM08600.1"/>
    </source>
</evidence>
<dbReference type="PhylomeDB" id="A0A0G4F8S7"/>
<dbReference type="PANTHER" id="PTHR10357">
    <property type="entry name" value="ALPHA-AMYLASE FAMILY MEMBER"/>
    <property type="match status" value="1"/>
</dbReference>
<dbReference type="SUPFAM" id="SSF51445">
    <property type="entry name" value="(Trans)glycosidases"/>
    <property type="match status" value="1"/>
</dbReference>
<feature type="compositionally biased region" description="Basic residues" evidence="4">
    <location>
        <begin position="493"/>
        <end position="502"/>
    </location>
</feature>
<keyword evidence="8" id="KW-1185">Reference proteome</keyword>
<proteinExistence type="predicted"/>
<evidence type="ECO:0000256" key="2">
    <source>
        <dbReference type="ARBA" id="ARBA00022723"/>
    </source>
</evidence>
<dbReference type="EMBL" id="CDMY01000385">
    <property type="protein sequence ID" value="CEM08600.1"/>
    <property type="molecule type" value="Genomic_DNA"/>
</dbReference>
<protein>
    <recommendedName>
        <fullName evidence="6">Glycosyl hydrolase family 13 catalytic domain-containing protein</fullName>
    </recommendedName>
</protein>
<dbReference type="Pfam" id="PF00128">
    <property type="entry name" value="Alpha-amylase"/>
    <property type="match status" value="1"/>
</dbReference>
<dbReference type="SMART" id="SM00642">
    <property type="entry name" value="Aamy"/>
    <property type="match status" value="1"/>
</dbReference>
<comment type="cofactor">
    <cofactor evidence="1">
        <name>Ca(2+)</name>
        <dbReference type="ChEBI" id="CHEBI:29108"/>
    </cofactor>
</comment>
<keyword evidence="3 5" id="KW-0732">Signal</keyword>
<dbReference type="InterPro" id="IPR017853">
    <property type="entry name" value="GH"/>
</dbReference>
<feature type="domain" description="Glycosyl hydrolase family 13 catalytic" evidence="6">
    <location>
        <begin position="47"/>
        <end position="393"/>
    </location>
</feature>
<dbReference type="InParanoid" id="A0A0G4F8S7"/>
<evidence type="ECO:0000256" key="4">
    <source>
        <dbReference type="SAM" id="MobiDB-lite"/>
    </source>
</evidence>
<evidence type="ECO:0000259" key="6">
    <source>
        <dbReference type="SMART" id="SM00642"/>
    </source>
</evidence>
<evidence type="ECO:0000256" key="3">
    <source>
        <dbReference type="ARBA" id="ARBA00022729"/>
    </source>
</evidence>
<dbReference type="PANTHER" id="PTHR10357:SF215">
    <property type="entry name" value="ALPHA-AMYLASE 1"/>
    <property type="match status" value="1"/>
</dbReference>
<feature type="compositionally biased region" description="Acidic residues" evidence="4">
    <location>
        <begin position="517"/>
        <end position="527"/>
    </location>
</feature>
<evidence type="ECO:0000256" key="1">
    <source>
        <dbReference type="ARBA" id="ARBA00001913"/>
    </source>
</evidence>
<keyword evidence="2" id="KW-0479">Metal-binding</keyword>
<dbReference type="AlphaFoldDB" id="A0A0G4F8S7"/>
<evidence type="ECO:0000256" key="5">
    <source>
        <dbReference type="SAM" id="SignalP"/>
    </source>
</evidence>
<feature type="region of interest" description="Disordered" evidence="4">
    <location>
        <begin position="606"/>
        <end position="644"/>
    </location>
</feature>
<dbReference type="GO" id="GO:0005975">
    <property type="term" value="P:carbohydrate metabolic process"/>
    <property type="evidence" value="ECO:0007669"/>
    <property type="project" value="InterPro"/>
</dbReference>
<organism evidence="7 8">
    <name type="scientific">Vitrella brassicaformis (strain CCMP3155)</name>
    <dbReference type="NCBI Taxonomy" id="1169540"/>
    <lineage>
        <taxon>Eukaryota</taxon>
        <taxon>Sar</taxon>
        <taxon>Alveolata</taxon>
        <taxon>Colpodellida</taxon>
        <taxon>Vitrellaceae</taxon>
        <taxon>Vitrella</taxon>
    </lineage>
</organism>
<dbReference type="VEuPathDB" id="CryptoDB:Vbra_14652"/>
<feature type="chain" id="PRO_5005188250" description="Glycosyl hydrolase family 13 catalytic domain-containing protein" evidence="5">
    <location>
        <begin position="25"/>
        <end position="644"/>
    </location>
</feature>
<feature type="region of interest" description="Disordered" evidence="4">
    <location>
        <begin position="493"/>
        <end position="528"/>
    </location>
</feature>
<accession>A0A0G4F8S7</accession>
<evidence type="ECO:0000313" key="8">
    <source>
        <dbReference type="Proteomes" id="UP000041254"/>
    </source>
</evidence>
<dbReference type="Proteomes" id="UP000041254">
    <property type="component" value="Unassembled WGS sequence"/>
</dbReference>
<name>A0A0G4F8S7_VITBC</name>
<sequence length="644" mass="72050">MRMRKRRLHSTLLAVFVFLLWGFGDLLVGGKSRTRDDWVGRRSIIYQVVTDRFAAKDPGVTCDPDCAEGGFCGGSYKELRRKLDYIAELGVTALWISPHIQNTKCGYHGFWPRNYNKVSDEFGGKRQLKKLTEEAHQKGLWVMADIVLNHMGPEKNRKHLHPFNKPEHFHPSDCHVEFTKPDTFQSCQLWDLPDLNDDNTEVRKWLIKWVKDEAKEYDFDGFRADAIPYLRDVFLDEIGKQIGSKYYIMGETFVPEVKHVAKYQKRIPGVTNFPLAFALRSAFASRQPMSVVVDAWTATKTLIDDKHAAALFINNHDVPRFMHVRNDQVAYLNALVWLMCAVHIPVLYYGDEQGASGGEPRYHGSRVPMWKHEDPYNTEHVLYRATQLLAKFRRSGMFEGEQIQRFVTPNIYAFSRGSDVLVVTSSSGSGKKYSIQIPPKSLPDAMRPPGTRVCNWLFWGDCSTVNKKGLSVTAMVGKPKVYRVVRKAGKAQRWAAPKHKGGAGKLRPAATTLRSEDDGDGEEEEGEFQQFPSLIPAGCFSRGQSSDGLDGVAAGRAVEYLAAIDPADCQGMCSRRQHCQSFAFLPDVPLGDASHPSNCILLADPEPPHPSGSEGGGRVVVHGPRDCGALTDETPAEGELEGHA</sequence>
<feature type="compositionally biased region" description="Acidic residues" evidence="4">
    <location>
        <begin position="634"/>
        <end position="644"/>
    </location>
</feature>
<dbReference type="Gene3D" id="3.50.4.10">
    <property type="entry name" value="Hepatocyte Growth Factor"/>
    <property type="match status" value="1"/>
</dbReference>